<feature type="compositionally biased region" description="Basic and acidic residues" evidence="1">
    <location>
        <begin position="60"/>
        <end position="82"/>
    </location>
</feature>
<dbReference type="AlphaFoldDB" id="A0A8X8Z0B3"/>
<feature type="compositionally biased region" description="Basic and acidic residues" evidence="1">
    <location>
        <begin position="166"/>
        <end position="177"/>
    </location>
</feature>
<reference evidence="2" key="2">
    <citation type="submission" date="2020-08" db="EMBL/GenBank/DDBJ databases">
        <title>Plant Genome Project.</title>
        <authorList>
            <person name="Zhang R.-G."/>
        </authorList>
    </citation>
    <scope>NUCLEOTIDE SEQUENCE</scope>
    <source>
        <strain evidence="2">Huo1</strain>
        <tissue evidence="2">Leaf</tissue>
    </source>
</reference>
<protein>
    <submittedName>
        <fullName evidence="2">Uncharacterized protein</fullName>
    </submittedName>
</protein>
<evidence type="ECO:0000313" key="2">
    <source>
        <dbReference type="EMBL" id="KAG6386177.1"/>
    </source>
</evidence>
<keyword evidence="3" id="KW-1185">Reference proteome</keyword>
<name>A0A8X8Z0B3_SALSN</name>
<dbReference type="Proteomes" id="UP000298416">
    <property type="component" value="Unassembled WGS sequence"/>
</dbReference>
<reference evidence="2" key="1">
    <citation type="submission" date="2018-01" db="EMBL/GenBank/DDBJ databases">
        <authorList>
            <person name="Mao J.F."/>
        </authorList>
    </citation>
    <scope>NUCLEOTIDE SEQUENCE</scope>
    <source>
        <strain evidence="2">Huo1</strain>
        <tissue evidence="2">Leaf</tissue>
    </source>
</reference>
<accession>A0A8X8Z0B3</accession>
<proteinExistence type="predicted"/>
<sequence length="198" mass="22615">MAGLEELKKKLVPLFDAEKGFPSGSTIDPFDSYMRKDDGQHGAVRWRWAVATAAVTHDGAAMRERKEWKPEDGERQRHREFEGETTATMMTERTEREIRRRCRSCTTIGQQHDGGEKRWRDGRRKQRRCDVDCTVTATTLRSDRRRSCELRGRDSDGDPGGGANGTKRERENGERTGDGGGFGLEKREDCEAKVFSFR</sequence>
<dbReference type="EMBL" id="PNBA02000022">
    <property type="protein sequence ID" value="KAG6386177.1"/>
    <property type="molecule type" value="Genomic_DNA"/>
</dbReference>
<evidence type="ECO:0000313" key="3">
    <source>
        <dbReference type="Proteomes" id="UP000298416"/>
    </source>
</evidence>
<comment type="caution">
    <text evidence="2">The sequence shown here is derived from an EMBL/GenBank/DDBJ whole genome shotgun (WGS) entry which is preliminary data.</text>
</comment>
<evidence type="ECO:0000256" key="1">
    <source>
        <dbReference type="SAM" id="MobiDB-lite"/>
    </source>
</evidence>
<gene>
    <name evidence="2" type="ORF">SASPL_155068</name>
</gene>
<feature type="region of interest" description="Disordered" evidence="1">
    <location>
        <begin position="144"/>
        <end position="185"/>
    </location>
</feature>
<feature type="region of interest" description="Disordered" evidence="1">
    <location>
        <begin position="58"/>
        <end position="128"/>
    </location>
</feature>
<feature type="compositionally biased region" description="Basic and acidic residues" evidence="1">
    <location>
        <begin position="144"/>
        <end position="156"/>
    </location>
</feature>
<organism evidence="2">
    <name type="scientific">Salvia splendens</name>
    <name type="common">Scarlet sage</name>
    <dbReference type="NCBI Taxonomy" id="180675"/>
    <lineage>
        <taxon>Eukaryota</taxon>
        <taxon>Viridiplantae</taxon>
        <taxon>Streptophyta</taxon>
        <taxon>Embryophyta</taxon>
        <taxon>Tracheophyta</taxon>
        <taxon>Spermatophyta</taxon>
        <taxon>Magnoliopsida</taxon>
        <taxon>eudicotyledons</taxon>
        <taxon>Gunneridae</taxon>
        <taxon>Pentapetalae</taxon>
        <taxon>asterids</taxon>
        <taxon>lamiids</taxon>
        <taxon>Lamiales</taxon>
        <taxon>Lamiaceae</taxon>
        <taxon>Nepetoideae</taxon>
        <taxon>Mentheae</taxon>
        <taxon>Salviinae</taxon>
        <taxon>Salvia</taxon>
        <taxon>Salvia subgen. Calosphace</taxon>
        <taxon>core Calosphace</taxon>
    </lineage>
</organism>